<dbReference type="RefSeq" id="WP_048174372.1">
    <property type="nucleotide sequence ID" value="NZ_CP009506.1"/>
</dbReference>
<dbReference type="Proteomes" id="UP000033111">
    <property type="component" value="Chromosome"/>
</dbReference>
<reference evidence="2 3" key="1">
    <citation type="submission" date="2014-07" db="EMBL/GenBank/DDBJ databases">
        <title>Methanogenic archaea and the global carbon cycle.</title>
        <authorList>
            <person name="Henriksen J.R."/>
            <person name="Luke J."/>
            <person name="Reinhart S."/>
            <person name="Benedict M.N."/>
            <person name="Youngblut N.D."/>
            <person name="Metcalf M.E."/>
            <person name="Whitaker R.J."/>
            <person name="Metcalf W.W."/>
        </authorList>
    </citation>
    <scope>NUCLEOTIDE SEQUENCE [LARGE SCALE GENOMIC DNA]</scope>
    <source>
        <strain evidence="2 3">T4/M</strain>
    </source>
</reference>
<proteinExistence type="predicted"/>
<organism evidence="2 3">
    <name type="scientific">Methanosarcina siciliae T4/M</name>
    <dbReference type="NCBI Taxonomy" id="1434120"/>
    <lineage>
        <taxon>Archaea</taxon>
        <taxon>Methanobacteriati</taxon>
        <taxon>Methanobacteriota</taxon>
        <taxon>Stenosarchaea group</taxon>
        <taxon>Methanomicrobia</taxon>
        <taxon>Methanosarcinales</taxon>
        <taxon>Methanosarcinaceae</taxon>
        <taxon>Methanosarcina</taxon>
    </lineage>
</organism>
<dbReference type="PROSITE" id="PS51354">
    <property type="entry name" value="GLUTAREDOXIN_2"/>
    <property type="match status" value="1"/>
</dbReference>
<gene>
    <name evidence="2" type="ORF">MSSIT_3952</name>
</gene>
<dbReference type="Pfam" id="PF00462">
    <property type="entry name" value="Glutaredoxin"/>
    <property type="match status" value="1"/>
</dbReference>
<dbReference type="SUPFAM" id="SSF52833">
    <property type="entry name" value="Thioredoxin-like"/>
    <property type="match status" value="1"/>
</dbReference>
<name>A0A0E3L9Q3_9EURY</name>
<keyword evidence="3" id="KW-1185">Reference proteome</keyword>
<feature type="domain" description="Glutaredoxin" evidence="1">
    <location>
        <begin position="4"/>
        <end position="62"/>
    </location>
</feature>
<dbReference type="InterPro" id="IPR002109">
    <property type="entry name" value="Glutaredoxin"/>
</dbReference>
<dbReference type="CDD" id="cd02976">
    <property type="entry name" value="NrdH"/>
    <property type="match status" value="1"/>
</dbReference>
<dbReference type="GeneID" id="24862910"/>
<dbReference type="AlphaFoldDB" id="A0A0E3L9Q3"/>
<dbReference type="PATRIC" id="fig|1434120.4.peg.5114"/>
<evidence type="ECO:0000259" key="1">
    <source>
        <dbReference type="Pfam" id="PF00462"/>
    </source>
</evidence>
<accession>A0A0E3L9Q3</accession>
<dbReference type="InterPro" id="IPR036249">
    <property type="entry name" value="Thioredoxin-like_sf"/>
</dbReference>
<protein>
    <submittedName>
        <fullName evidence="2">Glutaredoxin-like protein</fullName>
    </submittedName>
</protein>
<evidence type="ECO:0000313" key="3">
    <source>
        <dbReference type="Proteomes" id="UP000033111"/>
    </source>
</evidence>
<dbReference type="Gene3D" id="3.40.30.10">
    <property type="entry name" value="Glutaredoxin"/>
    <property type="match status" value="1"/>
</dbReference>
<dbReference type="KEGG" id="msw:MSSIT_3952"/>
<dbReference type="EMBL" id="CP009506">
    <property type="protein sequence ID" value="AKB30671.1"/>
    <property type="molecule type" value="Genomic_DNA"/>
</dbReference>
<evidence type="ECO:0000313" key="2">
    <source>
        <dbReference type="EMBL" id="AKB30671.1"/>
    </source>
</evidence>
<dbReference type="OrthoDB" id="197796at2157"/>
<dbReference type="HOGENOM" id="CLU_188843_0_0_2"/>
<sequence>MAKIIVYTTERCPKCNKLKKYLEANSVPFDVADMSTPEALTELRFNGVFTVTAPVLQINSEFLTYDEIFRGEEVNSEKLRGIL</sequence>